<dbReference type="Proteomes" id="UP000070501">
    <property type="component" value="Unassembled WGS sequence"/>
</dbReference>
<sequence>MAVDATTRRRRVRKAFPAVLMRAGTSKGLFIQRRYLPTRMEDWAPQLLAAMGSSDCDKRQIDGVGGATSTTSKVAVIHPSQLPGVDVEYTFVQVAIGTASVDFSGSCGNMAAGVGPFAIQEGMVKVEPGQASADVRILNTNTGRLIVETVQVNEDGEVEEDGDFVIAGAQGSGSEIKVSFVEPAGSMTNKLFPTGLRREVVTATDPDSTEGATFSVEATLIDVANPFVLVNQRTMPDDVRELNPGSERFMRYAEAIRRVAAVRMGLAESVEAASKVRGTPKVAMALSPEDPGSAEKRDANIQAFSMGKPHPTLQITGAVCIAASVCIPGTVTQIIRSGVSSPELPATPESMSVASDGELDGSDMEKEHSQRDEVVPPQKSTVTRHVVVGHPTGTVEVEAHLSFKGKDVVVDSCVVSRTARRIFEGKVLYYTEA</sequence>
<organism evidence="4 5">
    <name type="scientific">Microdochium bolleyi</name>
    <dbReference type="NCBI Taxonomy" id="196109"/>
    <lineage>
        <taxon>Eukaryota</taxon>
        <taxon>Fungi</taxon>
        <taxon>Dikarya</taxon>
        <taxon>Ascomycota</taxon>
        <taxon>Pezizomycotina</taxon>
        <taxon>Sordariomycetes</taxon>
        <taxon>Xylariomycetidae</taxon>
        <taxon>Xylariales</taxon>
        <taxon>Microdochiaceae</taxon>
        <taxon>Microdochium</taxon>
    </lineage>
</organism>
<dbReference type="Pfam" id="PF04303">
    <property type="entry name" value="PrpF"/>
    <property type="match status" value="1"/>
</dbReference>
<reference evidence="5" key="1">
    <citation type="submission" date="2016-02" db="EMBL/GenBank/DDBJ databases">
        <title>Draft genome sequence of Microdochium bolleyi, a fungal endophyte of beachgrass.</title>
        <authorList>
            <consortium name="DOE Joint Genome Institute"/>
            <person name="David A.S."/>
            <person name="May G."/>
            <person name="Haridas S."/>
            <person name="Lim J."/>
            <person name="Wang M."/>
            <person name="Labutti K."/>
            <person name="Lipzen A."/>
            <person name="Barry K."/>
            <person name="Grigoriev I.V."/>
        </authorList>
    </citation>
    <scope>NUCLEOTIDE SEQUENCE [LARGE SCALE GENOMIC DNA]</scope>
    <source>
        <strain evidence="5">J235TASD1</strain>
    </source>
</reference>
<feature type="region of interest" description="Disordered" evidence="3">
    <location>
        <begin position="340"/>
        <end position="380"/>
    </location>
</feature>
<evidence type="ECO:0000313" key="5">
    <source>
        <dbReference type="Proteomes" id="UP000070501"/>
    </source>
</evidence>
<gene>
    <name evidence="4" type="ORF">Micbo1qcDRAFT_205709</name>
</gene>
<accession>A0A136IZA3</accession>
<dbReference type="GO" id="GO:0016853">
    <property type="term" value="F:isomerase activity"/>
    <property type="evidence" value="ECO:0007669"/>
    <property type="project" value="UniProtKB-KW"/>
</dbReference>
<dbReference type="PANTHER" id="PTHR43709">
    <property type="entry name" value="ACONITATE ISOMERASE-RELATED"/>
    <property type="match status" value="1"/>
</dbReference>
<dbReference type="OrthoDB" id="10267539at2759"/>
<dbReference type="InParanoid" id="A0A136IZA3"/>
<evidence type="ECO:0000256" key="2">
    <source>
        <dbReference type="ARBA" id="ARBA00023235"/>
    </source>
</evidence>
<dbReference type="PANTHER" id="PTHR43709:SF2">
    <property type="entry name" value="DUF453 DOMAIN PROTEIN (AFU_ORTHOLOGUE AFUA_6G00360)"/>
    <property type="match status" value="1"/>
</dbReference>
<dbReference type="EMBL" id="KQ964253">
    <property type="protein sequence ID" value="KXJ90086.1"/>
    <property type="molecule type" value="Genomic_DNA"/>
</dbReference>
<keyword evidence="5" id="KW-1185">Reference proteome</keyword>
<evidence type="ECO:0000256" key="3">
    <source>
        <dbReference type="SAM" id="MobiDB-lite"/>
    </source>
</evidence>
<dbReference type="InterPro" id="IPR007400">
    <property type="entry name" value="PrpF-like"/>
</dbReference>
<evidence type="ECO:0000256" key="1">
    <source>
        <dbReference type="ARBA" id="ARBA00007673"/>
    </source>
</evidence>
<evidence type="ECO:0000313" key="4">
    <source>
        <dbReference type="EMBL" id="KXJ90086.1"/>
    </source>
</evidence>
<dbReference type="AlphaFoldDB" id="A0A136IZA3"/>
<keyword evidence="2 4" id="KW-0413">Isomerase</keyword>
<protein>
    <submittedName>
        <fullName evidence="4">Methylitaconate delta2-delta3-isomerase</fullName>
    </submittedName>
</protein>
<comment type="similarity">
    <text evidence="1">Belongs to the PrpF family.</text>
</comment>
<dbReference type="STRING" id="196109.A0A136IZA3"/>
<feature type="compositionally biased region" description="Basic and acidic residues" evidence="3">
    <location>
        <begin position="363"/>
        <end position="374"/>
    </location>
</feature>
<name>A0A136IZA3_9PEZI</name>
<proteinExistence type="inferred from homology"/>
<dbReference type="Gene3D" id="3.10.310.10">
    <property type="entry name" value="Diaminopimelate Epimerase, Chain A, domain 1"/>
    <property type="match status" value="2"/>
</dbReference>
<dbReference type="SUPFAM" id="SSF54506">
    <property type="entry name" value="Diaminopimelate epimerase-like"/>
    <property type="match status" value="2"/>
</dbReference>